<dbReference type="Gene3D" id="2.20.200.10">
    <property type="entry name" value="Outer membrane efflux proteins (OEP)"/>
    <property type="match status" value="1"/>
</dbReference>
<keyword evidence="2" id="KW-0564">Palmitate</keyword>
<dbReference type="Pfam" id="PF02321">
    <property type="entry name" value="OEP"/>
    <property type="match status" value="2"/>
</dbReference>
<dbReference type="RefSeq" id="WP_092869297.1">
    <property type="nucleotide sequence ID" value="NZ_FPCH01000004.1"/>
</dbReference>
<dbReference type="InterPro" id="IPR003423">
    <property type="entry name" value="OMP_efflux"/>
</dbReference>
<keyword evidence="2 3" id="KW-0449">Lipoprotein</keyword>
<dbReference type="PANTHER" id="PTHR30203:SF21">
    <property type="entry name" value="OUTER MEMBRANE COMPONENT OF MULTIDRUG EFFLUX PUMP-RELATED"/>
    <property type="match status" value="1"/>
</dbReference>
<dbReference type="AlphaFoldDB" id="A0A1I7NVD9"/>
<comment type="similarity">
    <text evidence="1 2">Belongs to the outer membrane factor (OMF) (TC 1.B.17) family.</text>
</comment>
<organism evidence="3 4">
    <name type="scientific">Hyphomicrobium facile</name>
    <dbReference type="NCBI Taxonomy" id="51670"/>
    <lineage>
        <taxon>Bacteria</taxon>
        <taxon>Pseudomonadati</taxon>
        <taxon>Pseudomonadota</taxon>
        <taxon>Alphaproteobacteria</taxon>
        <taxon>Hyphomicrobiales</taxon>
        <taxon>Hyphomicrobiaceae</taxon>
        <taxon>Hyphomicrobium</taxon>
    </lineage>
</organism>
<dbReference type="Proteomes" id="UP000199423">
    <property type="component" value="Unassembled WGS sequence"/>
</dbReference>
<dbReference type="GO" id="GO:0005886">
    <property type="term" value="C:plasma membrane"/>
    <property type="evidence" value="ECO:0007669"/>
    <property type="project" value="UniProtKB-SubCell"/>
</dbReference>
<keyword evidence="4" id="KW-1185">Reference proteome</keyword>
<sequence length="494" mass="52909">MVRKETIAASTVCLFLGACVVGPNYQLPTSSLFNAPESQGSFSSKTKAIVVEAPVSNWWRLYNDQRLGGFVEKALVANTDLRAAEANLERAHALLAEAETARQINGAANFDTSYVQQSAESYLSHTKPPQHEIANTGISITYDLDLFGRIRRGIESATSADEAAVAARDLVRVNVAADTTRAYADICNSGNELNSARRTVRVQKQAIAFTGTLVSSGRAARFDIDRQQGLYAELQSRIPLLEARQRNAAYRLMTLVGEPPEKLDRALLSCKSPLELSSPIAVGDARALLRRRPDVRAAERRLAAATAIIGVETADLYPDVKIGASIGTQGAAPDLFGALTNRFGVGPTISWNINQNVARARIAAAQAQSRADLASFDRAVLTALREIESSLTSYAFSLDRLKNLKDARDRAAKVAKDARELWQGGSTDALTSLEADRSLAAAEQAYAAGQTDVNLNQIAIFLALGGGWEAPSQIDAAEGLAGKGETKDTHSHAG</sequence>
<dbReference type="STRING" id="51670.SAMN04488557_3773"/>
<comment type="subcellular location">
    <subcellularLocation>
        <location evidence="2">Cell membrane</location>
        <topology evidence="2">Lipid-anchor</topology>
    </subcellularLocation>
</comment>
<evidence type="ECO:0000256" key="1">
    <source>
        <dbReference type="ARBA" id="ARBA00007613"/>
    </source>
</evidence>
<gene>
    <name evidence="3" type="ORF">SAMN04488557_3773</name>
</gene>
<reference evidence="4" key="1">
    <citation type="submission" date="2016-10" db="EMBL/GenBank/DDBJ databases">
        <authorList>
            <person name="Varghese N."/>
            <person name="Submissions S."/>
        </authorList>
    </citation>
    <scope>NUCLEOTIDE SEQUENCE [LARGE SCALE GENOMIC DNA]</scope>
    <source>
        <strain evidence="4">DSM 1565</strain>
    </source>
</reference>
<keyword evidence="2" id="KW-0472">Membrane</keyword>
<proteinExistence type="inferred from homology"/>
<dbReference type="InterPro" id="IPR010131">
    <property type="entry name" value="MdtP/NodT-like"/>
</dbReference>
<protein>
    <submittedName>
        <fullName evidence="3">Efflux transporter, outer membrane factor (OMF) lipoprotein, NodT family</fullName>
    </submittedName>
</protein>
<dbReference type="PROSITE" id="PS51257">
    <property type="entry name" value="PROKAR_LIPOPROTEIN"/>
    <property type="match status" value="1"/>
</dbReference>
<evidence type="ECO:0000313" key="3">
    <source>
        <dbReference type="EMBL" id="SFV38645.1"/>
    </source>
</evidence>
<dbReference type="EMBL" id="FPCH01000004">
    <property type="protein sequence ID" value="SFV38645.1"/>
    <property type="molecule type" value="Genomic_DNA"/>
</dbReference>
<dbReference type="Gene3D" id="1.20.1600.10">
    <property type="entry name" value="Outer membrane efflux proteins (OEP)"/>
    <property type="match status" value="1"/>
</dbReference>
<dbReference type="OrthoDB" id="7181739at2"/>
<name>A0A1I7NVD9_9HYPH</name>
<keyword evidence="2" id="KW-0812">Transmembrane</keyword>
<evidence type="ECO:0000256" key="2">
    <source>
        <dbReference type="RuleBase" id="RU362097"/>
    </source>
</evidence>
<dbReference type="PANTHER" id="PTHR30203">
    <property type="entry name" value="OUTER MEMBRANE CATION EFFLUX PROTEIN"/>
    <property type="match status" value="1"/>
</dbReference>
<dbReference type="SUPFAM" id="SSF56954">
    <property type="entry name" value="Outer membrane efflux proteins (OEP)"/>
    <property type="match status" value="1"/>
</dbReference>
<evidence type="ECO:0000313" key="4">
    <source>
        <dbReference type="Proteomes" id="UP000199423"/>
    </source>
</evidence>
<dbReference type="NCBIfam" id="TIGR01845">
    <property type="entry name" value="outer_NodT"/>
    <property type="match status" value="1"/>
</dbReference>
<accession>A0A1I7NVD9</accession>
<keyword evidence="2" id="KW-1134">Transmembrane beta strand</keyword>
<dbReference type="GO" id="GO:0015562">
    <property type="term" value="F:efflux transmembrane transporter activity"/>
    <property type="evidence" value="ECO:0007669"/>
    <property type="project" value="InterPro"/>
</dbReference>